<proteinExistence type="inferred from homology"/>
<dbReference type="InterPro" id="IPR014013">
    <property type="entry name" value="Helic_SF1/SF2_ATP-bd_DinG/Rad3"/>
</dbReference>
<feature type="domain" description="Helicase ATP-binding" evidence="15">
    <location>
        <begin position="239"/>
        <end position="530"/>
    </location>
</feature>
<dbReference type="PROSITE" id="PS51194">
    <property type="entry name" value="HELICASE_CTER"/>
    <property type="match status" value="1"/>
</dbReference>
<evidence type="ECO:0000259" key="15">
    <source>
        <dbReference type="PROSITE" id="PS51193"/>
    </source>
</evidence>
<evidence type="ECO:0000313" key="17">
    <source>
        <dbReference type="EMBL" id="ALJ92338.1"/>
    </source>
</evidence>
<keyword evidence="2" id="KW-0479">Metal-binding</keyword>
<dbReference type="SUPFAM" id="SSF53098">
    <property type="entry name" value="Ribonuclease H-like"/>
    <property type="match status" value="1"/>
</dbReference>
<dbReference type="Pfam" id="PF00929">
    <property type="entry name" value="RNase_T"/>
    <property type="match status" value="1"/>
</dbReference>
<keyword evidence="7" id="KW-0238">DNA-binding</keyword>
<keyword evidence="17" id="KW-0614">Plasmid</keyword>
<dbReference type="Proteomes" id="UP000058660">
    <property type="component" value="Plasmid pTA78"/>
</dbReference>
<dbReference type="SMART" id="SM00479">
    <property type="entry name" value="EXOIII"/>
    <property type="match status" value="1"/>
</dbReference>
<reference evidence="18" key="1">
    <citation type="journal article" date="2015" name="PLoS ONE">
        <title>Complete Genome Sequence of Thermus aquaticus Y51MC23.</title>
        <authorList>
            <person name="Brumm P.J."/>
            <person name="Monsma S."/>
            <person name="Keough B."/>
            <person name="Jasinovica S."/>
            <person name="Ferguson E."/>
            <person name="Schoenfeld T."/>
            <person name="Lodes M."/>
            <person name="Mead D.A."/>
        </authorList>
    </citation>
    <scope>NUCLEOTIDE SEQUENCE [LARGE SCALE GENOMIC DNA]</scope>
    <source>
        <strain evidence="18">BAA-2747 / Y51MC23</strain>
    </source>
</reference>
<dbReference type="Gene3D" id="3.40.50.300">
    <property type="entry name" value="P-loop containing nucleotide triphosphate hydrolases"/>
    <property type="match status" value="4"/>
</dbReference>
<evidence type="ECO:0000256" key="3">
    <source>
        <dbReference type="ARBA" id="ARBA00022741"/>
    </source>
</evidence>
<evidence type="ECO:0000256" key="4">
    <source>
        <dbReference type="ARBA" id="ARBA00022801"/>
    </source>
</evidence>
<dbReference type="GO" id="GO:0004386">
    <property type="term" value="F:helicase activity"/>
    <property type="evidence" value="ECO:0007669"/>
    <property type="project" value="UniProtKB-KW"/>
</dbReference>
<keyword evidence="4" id="KW-0378">Hydrolase</keyword>
<dbReference type="Pfam" id="PF00271">
    <property type="entry name" value="Helicase_C"/>
    <property type="match status" value="1"/>
</dbReference>
<evidence type="ECO:0000259" key="16">
    <source>
        <dbReference type="PROSITE" id="PS51194"/>
    </source>
</evidence>
<dbReference type="Pfam" id="PF16124">
    <property type="entry name" value="RecQ_Zn_bind"/>
    <property type="match status" value="1"/>
</dbReference>
<dbReference type="InterPro" id="IPR013520">
    <property type="entry name" value="Ribonucl_H"/>
</dbReference>
<name>A0ABM5VQC0_THEA5</name>
<evidence type="ECO:0000256" key="7">
    <source>
        <dbReference type="ARBA" id="ARBA00023125"/>
    </source>
</evidence>
<dbReference type="SMART" id="SM00491">
    <property type="entry name" value="HELICc2"/>
    <property type="match status" value="1"/>
</dbReference>
<feature type="domain" description="Helicase ATP-binding" evidence="14">
    <location>
        <begin position="261"/>
        <end position="534"/>
    </location>
</feature>
<dbReference type="PANTHER" id="PTHR13710:SF105">
    <property type="entry name" value="ATP-DEPENDENT DNA HELICASE Q1"/>
    <property type="match status" value="1"/>
</dbReference>
<dbReference type="Pfam" id="PF13307">
    <property type="entry name" value="Helicase_C_2"/>
    <property type="match status" value="1"/>
</dbReference>
<dbReference type="PROSITE" id="PS51192">
    <property type="entry name" value="HELICASE_ATP_BIND_1"/>
    <property type="match status" value="2"/>
</dbReference>
<evidence type="ECO:0000256" key="8">
    <source>
        <dbReference type="ARBA" id="ARBA00023235"/>
    </source>
</evidence>
<dbReference type="PANTHER" id="PTHR13710">
    <property type="entry name" value="DNA HELICASE RECQ FAMILY MEMBER"/>
    <property type="match status" value="1"/>
</dbReference>
<gene>
    <name evidence="17" type="ORF">TO73_2817</name>
</gene>
<keyword evidence="8" id="KW-0413">Isomerase</keyword>
<comment type="similarity">
    <text evidence="1">Belongs to the helicase family. RecQ subfamily.</text>
</comment>
<evidence type="ECO:0000256" key="6">
    <source>
        <dbReference type="ARBA" id="ARBA00022840"/>
    </source>
</evidence>
<dbReference type="RefSeq" id="WP_003048856.1">
    <property type="nucleotide sequence ID" value="NZ_CP010826.1"/>
</dbReference>
<organism evidence="17 18">
    <name type="scientific">Thermus aquaticus (strain ATCC BAA-2747 / Y51MC23)</name>
    <dbReference type="NCBI Taxonomy" id="498848"/>
    <lineage>
        <taxon>Bacteria</taxon>
        <taxon>Thermotogati</taxon>
        <taxon>Deinococcota</taxon>
        <taxon>Deinococci</taxon>
        <taxon>Thermales</taxon>
        <taxon>Thermaceae</taxon>
        <taxon>Thermus</taxon>
    </lineage>
</organism>
<dbReference type="InterPro" id="IPR032284">
    <property type="entry name" value="RecQ_Zn-bd"/>
</dbReference>
<evidence type="ECO:0000256" key="11">
    <source>
        <dbReference type="ARBA" id="ARBA00044535"/>
    </source>
</evidence>
<keyword evidence="3" id="KW-0547">Nucleotide-binding</keyword>
<keyword evidence="5 17" id="KW-0347">Helicase</keyword>
<feature type="domain" description="Helicase C-terminal" evidence="16">
    <location>
        <begin position="1186"/>
        <end position="1361"/>
    </location>
</feature>
<geneLocation type="plasmid" evidence="17 18">
    <name>pTA78</name>
</geneLocation>
<sequence>MNAPSFFVALDLEATSPDPEEAEILELAAQDSQGRTFHRYLATNKPLSKDHEAFRITQIPFEEYEREKVPPERALREFLDFLGGRSLLGHNLLRYDLPLLERALGEVGLNLPPEAYRALDTLRLAHLVFPIPKDGLAGYRLGDLYHYLTQEELEGAHRAATDVGATWRILEALSQVQIPPGVAQAWVELGLLEGQLFFPSGGAETEEVASQRVKDLLQAPARVERLHSQGRPMPSLEELLQDRTLLPTRRPAQEEMLRLVDEALREGKRLFLEAPTGTGKTKGYLYPALRLGKDQRVWIATHTKVLQAQLLEELKGLARAGYAVSAALVKSSRDTLCPEALLELFLDARKSEDEELRAAVGVLIHYAALGESDLEALPAYWHFSRGFREAREHVGTNPRRCRPVCPFFQTCAYQKLLAHRKGAQILVTNQAYLLAHFLREEPLDAPEEEEAEPKTPPDPHLVVDEAHHLEDVATEALTWVLNHEELTHKLNRLAHPSKESGLLRDSRRLKELSSGARERAKEVREELLHRLRERLEGYTKRMVALVSQLGTGDPQYGLTLGLSPHWKRLEDWPYLDREERGLMEDLRELREALKTIAEDPRTLMARDLAPIGEYLRGALDLLHERRRVLFGKEALNSNLLHVTKLDPVTKSWMHLAQPVEVASDLKAGLWPRFQSVVLTSATLSVPTEKDPEGFALLKKVLGIEGAEGQRLPPSLPYEKAHLIVPRHLPEARESTLPRFQRMLHQELHTLLGHTRRSLTLFTSLKRLEAAKKALEGHPHLLAPLTRREREDVAGRIKANPQEPVAALGSRSYMEGVDFPALNLVNLERIPFELPSPLLSRRMDWVYEQGLDPWWDYYLPKSALAFAQAFGRLIRDQREGVGDGAFVLWDKKLLNAPYQEVFYRVLPPGVHRHFPLTRKEFYDRLAEILGLNRESLPQEELEEEALKRLRALRQAGLDPEEVARRIATEIFGLTLQEDRWNKQLEAIRAALEGKDLVVLLPTGYGKSLAFQIPALMQEGLTLVISPLVALMKDQVDRLLELGLPAGAVHSLMRPAEQRSVLDEVRAGRVRLLYVSPERLNRSESLWKLLQEKWQEGGLERVVFDEAHCLVEWGFDFRPDYLRALERLKGLAGVPRSFFTATLSPKDLHKLRETADLDAEPIRPPTFYRPNLRFVVSKVRGDLSKLKVLSRALMWLREEAKGDGAVVYVTTRAEAERLAWALGRIFPDLTVEAYHAGLAPLVRREIQERFMSGQTQVMVATTAFGMGVDKANIRLVVHWRPPLSLEEYIQQAGRAGRDGKEAYCLMLYTKADQGILSFMAGVRNADSQRDFVLRLIEKLKQGSSLRGFRKEIYESVYQEKGVDEEALEAEEEEATLQPSRRELGLENLEQVLASLERCEVLEYEYQPGKVFIQCSEGVLQECLSEEELNSLRQAGYRGSERGNFLDYTRLDEDSAQRLDEALYQAYREGKVPFYHYREPLLVIRAGPKLTEGYMAWDKEQMELSRNARKRLDQVLAYVDRSQCRTQTLLHHLGEKREACGSCDVCRGDLGPWSGLEGLEDEELERAYRPLDTLLAFFAHAEDNNRSLASEHRYLGRTSVLMALRGKDRGPSGPLSGKYTDNPLFGHLSFIKQKELEKAFDLALKEGYLEVKANYEGHPMFGLTAKGWARVRRKGREVRSGRLQAQV</sequence>
<feature type="domain" description="Helicase ATP-binding" evidence="14">
    <location>
        <begin position="986"/>
        <end position="1159"/>
    </location>
</feature>
<dbReference type="InterPro" id="IPR036397">
    <property type="entry name" value="RNaseH_sf"/>
</dbReference>
<keyword evidence="18" id="KW-1185">Reference proteome</keyword>
<keyword evidence="6" id="KW-0067">ATP-binding</keyword>
<dbReference type="InterPro" id="IPR011545">
    <property type="entry name" value="DEAD/DEAH_box_helicase_dom"/>
</dbReference>
<evidence type="ECO:0000256" key="5">
    <source>
        <dbReference type="ARBA" id="ARBA00022806"/>
    </source>
</evidence>
<evidence type="ECO:0000256" key="2">
    <source>
        <dbReference type="ARBA" id="ARBA00022723"/>
    </source>
</evidence>
<evidence type="ECO:0000256" key="9">
    <source>
        <dbReference type="ARBA" id="ARBA00034617"/>
    </source>
</evidence>
<dbReference type="EC" id="5.6.2.4" evidence="10"/>
<dbReference type="InterPro" id="IPR014001">
    <property type="entry name" value="Helicase_ATP-bd"/>
</dbReference>
<dbReference type="InterPro" id="IPR027417">
    <property type="entry name" value="P-loop_NTPase"/>
</dbReference>
<evidence type="ECO:0000256" key="13">
    <source>
        <dbReference type="SAM" id="Coils"/>
    </source>
</evidence>
<dbReference type="InterPro" id="IPR012337">
    <property type="entry name" value="RNaseH-like_sf"/>
</dbReference>
<dbReference type="NCBIfam" id="TIGR00614">
    <property type="entry name" value="recQ_fam"/>
    <property type="match status" value="1"/>
</dbReference>
<dbReference type="EMBL" id="CP010826">
    <property type="protein sequence ID" value="ALJ92338.1"/>
    <property type="molecule type" value="Genomic_DNA"/>
</dbReference>
<comment type="catalytic activity">
    <reaction evidence="9">
        <text>Couples ATP hydrolysis with the unwinding of duplex DNA by translocating in the 3'-5' direction.</text>
        <dbReference type="EC" id="5.6.2.4"/>
    </reaction>
</comment>
<evidence type="ECO:0000256" key="12">
    <source>
        <dbReference type="ARBA" id="ARBA00044550"/>
    </source>
</evidence>
<protein>
    <recommendedName>
        <fullName evidence="11">ATP-dependent DNA helicase RecQ</fullName>
        <ecNumber evidence="10">5.6.2.4</ecNumber>
    </recommendedName>
    <alternativeName>
        <fullName evidence="12">DNA 3'-5' helicase RecQ</fullName>
    </alternativeName>
</protein>
<evidence type="ECO:0000259" key="14">
    <source>
        <dbReference type="PROSITE" id="PS51192"/>
    </source>
</evidence>
<dbReference type="Gene3D" id="1.10.10.10">
    <property type="entry name" value="Winged helix-like DNA-binding domain superfamily/Winged helix DNA-binding domain"/>
    <property type="match status" value="1"/>
</dbReference>
<feature type="coiled-coil region" evidence="13">
    <location>
        <begin position="506"/>
        <end position="548"/>
    </location>
</feature>
<evidence type="ECO:0000313" key="18">
    <source>
        <dbReference type="Proteomes" id="UP000058660"/>
    </source>
</evidence>
<dbReference type="SUPFAM" id="SSF52540">
    <property type="entry name" value="P-loop containing nucleoside triphosphate hydrolases"/>
    <property type="match status" value="2"/>
</dbReference>
<dbReference type="PROSITE" id="PS51193">
    <property type="entry name" value="HELICASE_ATP_BIND_2"/>
    <property type="match status" value="1"/>
</dbReference>
<dbReference type="InterPro" id="IPR036388">
    <property type="entry name" value="WH-like_DNA-bd_sf"/>
</dbReference>
<accession>A0ABM5VQC0</accession>
<dbReference type="CDD" id="cd17920">
    <property type="entry name" value="DEXHc_RecQ"/>
    <property type="match status" value="1"/>
</dbReference>
<dbReference type="Gene3D" id="3.30.420.10">
    <property type="entry name" value="Ribonuclease H-like superfamily/Ribonuclease H"/>
    <property type="match status" value="1"/>
</dbReference>
<dbReference type="InterPro" id="IPR004589">
    <property type="entry name" value="DNA_helicase_ATP-dep_RecQ"/>
</dbReference>
<dbReference type="SMART" id="SM00490">
    <property type="entry name" value="HELICc"/>
    <property type="match status" value="1"/>
</dbReference>
<keyword evidence="13" id="KW-0175">Coiled coil</keyword>
<dbReference type="SMART" id="SM00487">
    <property type="entry name" value="DEXDc"/>
    <property type="match status" value="2"/>
</dbReference>
<evidence type="ECO:0000256" key="10">
    <source>
        <dbReference type="ARBA" id="ARBA00034808"/>
    </source>
</evidence>
<evidence type="ECO:0000256" key="1">
    <source>
        <dbReference type="ARBA" id="ARBA00005446"/>
    </source>
</evidence>
<dbReference type="InterPro" id="IPR001650">
    <property type="entry name" value="Helicase_C-like"/>
</dbReference>
<dbReference type="InterPro" id="IPR006555">
    <property type="entry name" value="ATP-dep_Helicase_C"/>
</dbReference>
<dbReference type="Pfam" id="PF00270">
    <property type="entry name" value="DEAD"/>
    <property type="match status" value="2"/>
</dbReference>
<dbReference type="CDD" id="cd06127">
    <property type="entry name" value="DEDDh"/>
    <property type="match status" value="1"/>
</dbReference>